<name>A0ABS9GUP2_9BACL</name>
<keyword evidence="1" id="KW-0732">Signal</keyword>
<dbReference type="EMBL" id="JAKIJS010000001">
    <property type="protein sequence ID" value="MCF6136562.1"/>
    <property type="molecule type" value="Genomic_DNA"/>
</dbReference>
<keyword evidence="4" id="KW-1185">Reference proteome</keyword>
<sequence>MAKLKIFLPLFVLVLLLAACGEEKDQDNHDGHNENNEPSMEALEVKLEGPEEVKQGESVTFSAMVTQGEEKVSDADEVMFEIWKEGAKKDSMMMKAESDGEGKYSVKTTFEEDGNYIVQSHVTARSMHTMPKQQVTVTKSE</sequence>
<gene>
    <name evidence="3" type="ORF">L2716_02390</name>
</gene>
<dbReference type="RefSeq" id="WP_236331419.1">
    <property type="nucleotide sequence ID" value="NZ_JAKIJS010000001.1"/>
</dbReference>
<comment type="caution">
    <text evidence="3">The sequence shown here is derived from an EMBL/GenBank/DDBJ whole genome shotgun (WGS) entry which is preliminary data.</text>
</comment>
<feature type="signal peptide" evidence="1">
    <location>
        <begin position="1"/>
        <end position="21"/>
    </location>
</feature>
<feature type="chain" id="PRO_5046309285" evidence="1">
    <location>
        <begin position="22"/>
        <end position="141"/>
    </location>
</feature>
<dbReference type="PROSITE" id="PS51257">
    <property type="entry name" value="PROKAR_LIPOPROTEIN"/>
    <property type="match status" value="1"/>
</dbReference>
<evidence type="ECO:0000259" key="2">
    <source>
        <dbReference type="Pfam" id="PF13115"/>
    </source>
</evidence>
<dbReference type="Proteomes" id="UP001649381">
    <property type="component" value="Unassembled WGS sequence"/>
</dbReference>
<dbReference type="InterPro" id="IPR032693">
    <property type="entry name" value="YtkA-like_dom"/>
</dbReference>
<evidence type="ECO:0000256" key="1">
    <source>
        <dbReference type="SAM" id="SignalP"/>
    </source>
</evidence>
<protein>
    <submittedName>
        <fullName evidence="3">FixH family protein</fullName>
    </submittedName>
</protein>
<accession>A0ABS9GUP2</accession>
<proteinExistence type="predicted"/>
<reference evidence="3 4" key="1">
    <citation type="submission" date="2022-01" db="EMBL/GenBank/DDBJ databases">
        <title>Alkalihalobacillus sp. EGI L200015, a novel bacterium isolated from a salt lake sediment.</title>
        <authorList>
            <person name="Gao L."/>
            <person name="Fang B.-Z."/>
            <person name="Li W.-J."/>
        </authorList>
    </citation>
    <scope>NUCLEOTIDE SEQUENCE [LARGE SCALE GENOMIC DNA]</scope>
    <source>
        <strain evidence="3 4">KCTC 12718</strain>
    </source>
</reference>
<feature type="domain" description="YtkA-like" evidence="2">
    <location>
        <begin position="42"/>
        <end position="121"/>
    </location>
</feature>
<dbReference type="Pfam" id="PF13115">
    <property type="entry name" value="YtkA"/>
    <property type="match status" value="1"/>
</dbReference>
<evidence type="ECO:0000313" key="3">
    <source>
        <dbReference type="EMBL" id="MCF6136562.1"/>
    </source>
</evidence>
<organism evidence="3 4">
    <name type="scientific">Pseudalkalibacillus berkeleyi</name>
    <dbReference type="NCBI Taxonomy" id="1069813"/>
    <lineage>
        <taxon>Bacteria</taxon>
        <taxon>Bacillati</taxon>
        <taxon>Bacillota</taxon>
        <taxon>Bacilli</taxon>
        <taxon>Bacillales</taxon>
        <taxon>Fictibacillaceae</taxon>
        <taxon>Pseudalkalibacillus</taxon>
    </lineage>
</organism>
<evidence type="ECO:0000313" key="4">
    <source>
        <dbReference type="Proteomes" id="UP001649381"/>
    </source>
</evidence>